<feature type="region of interest" description="Disordered" evidence="1">
    <location>
        <begin position="1"/>
        <end position="26"/>
    </location>
</feature>
<protein>
    <submittedName>
        <fullName evidence="2">Uncharacterized protein</fullName>
    </submittedName>
</protein>
<reference evidence="2" key="1">
    <citation type="submission" date="2018-05" db="EMBL/GenBank/DDBJ databases">
        <authorList>
            <person name="Lanie J.A."/>
            <person name="Ng W.-L."/>
            <person name="Kazmierczak K.M."/>
            <person name="Andrzejewski T.M."/>
            <person name="Davidsen T.M."/>
            <person name="Wayne K.J."/>
            <person name="Tettelin H."/>
            <person name="Glass J.I."/>
            <person name="Rusch D."/>
            <person name="Podicherti R."/>
            <person name="Tsui H.-C.T."/>
            <person name="Winkler M.E."/>
        </authorList>
    </citation>
    <scope>NUCLEOTIDE SEQUENCE</scope>
</reference>
<gene>
    <name evidence="2" type="ORF">METZ01_LOCUS146966</name>
</gene>
<name>A0A381ZZ10_9ZZZZ</name>
<accession>A0A381ZZ10</accession>
<organism evidence="2">
    <name type="scientific">marine metagenome</name>
    <dbReference type="NCBI Taxonomy" id="408172"/>
    <lineage>
        <taxon>unclassified sequences</taxon>
        <taxon>metagenomes</taxon>
        <taxon>ecological metagenomes</taxon>
    </lineage>
</organism>
<sequence>GLARDHPGPHSIVLRETHRSASGHSERSRLIALRAWFGRNLKPGFISTRQMGLSTNRI</sequence>
<dbReference type="EMBL" id="UINC01023111">
    <property type="protein sequence ID" value="SVA94112.1"/>
    <property type="molecule type" value="Genomic_DNA"/>
</dbReference>
<dbReference type="AlphaFoldDB" id="A0A381ZZ10"/>
<evidence type="ECO:0000313" key="2">
    <source>
        <dbReference type="EMBL" id="SVA94112.1"/>
    </source>
</evidence>
<proteinExistence type="predicted"/>
<feature type="non-terminal residue" evidence="2">
    <location>
        <position position="58"/>
    </location>
</feature>
<evidence type="ECO:0000256" key="1">
    <source>
        <dbReference type="SAM" id="MobiDB-lite"/>
    </source>
</evidence>
<feature type="non-terminal residue" evidence="2">
    <location>
        <position position="1"/>
    </location>
</feature>